<dbReference type="Proteomes" id="UP000605086">
    <property type="component" value="Unassembled WGS sequence"/>
</dbReference>
<organism evidence="2 3">
    <name type="scientific">Azospirillum melinis</name>
    <dbReference type="NCBI Taxonomy" id="328839"/>
    <lineage>
        <taxon>Bacteria</taxon>
        <taxon>Pseudomonadati</taxon>
        <taxon>Pseudomonadota</taxon>
        <taxon>Alphaproteobacteria</taxon>
        <taxon>Rhodospirillales</taxon>
        <taxon>Azospirillaceae</taxon>
        <taxon>Azospirillum</taxon>
    </lineage>
</organism>
<name>A0ABX2KKW5_9PROT</name>
<keyword evidence="3" id="KW-1185">Reference proteome</keyword>
<protein>
    <submittedName>
        <fullName evidence="2">DUF4112 domain-containing protein</fullName>
    </submittedName>
</protein>
<dbReference type="PANTHER" id="PTHR35519">
    <property type="entry name" value="MEMBRANE PROTEINS"/>
    <property type="match status" value="1"/>
</dbReference>
<dbReference type="InterPro" id="IPR025187">
    <property type="entry name" value="DUF4112"/>
</dbReference>
<dbReference type="RefSeq" id="WP_174474243.1">
    <property type="nucleotide sequence ID" value="NZ_JAGINN010000018.1"/>
</dbReference>
<keyword evidence="1" id="KW-0812">Transmembrane</keyword>
<keyword evidence="1" id="KW-0472">Membrane</keyword>
<gene>
    <name evidence="2" type="ORF">GBZ48_29315</name>
</gene>
<dbReference type="PANTHER" id="PTHR35519:SF2">
    <property type="entry name" value="PH DOMAIN PROTEIN"/>
    <property type="match status" value="1"/>
</dbReference>
<sequence>MIDAIRTRRHAVAEAPPPGATGGSVPIDFQRLERLRRLTRLMDTRWRIPFTRIPIGLDGIASVVPVAGDTVTAFVSAYIIMEAARFDLPKTLVARMVFNVLLDWAGGSVPVLGTVFDIAFKANRMNLNLLHEHLEQRLAATAAATAKR</sequence>
<dbReference type="Pfam" id="PF13430">
    <property type="entry name" value="DUF4112"/>
    <property type="match status" value="1"/>
</dbReference>
<evidence type="ECO:0000313" key="3">
    <source>
        <dbReference type="Proteomes" id="UP000605086"/>
    </source>
</evidence>
<reference evidence="2 3" key="1">
    <citation type="submission" date="2019-10" db="EMBL/GenBank/DDBJ databases">
        <title>Genome sequence of Azospirillum melinis.</title>
        <authorList>
            <person name="Ambrosini A."/>
            <person name="Sant'Anna F.H."/>
            <person name="Cassan F.D."/>
            <person name="Souza E.M."/>
            <person name="Passaglia L.M.P."/>
        </authorList>
    </citation>
    <scope>NUCLEOTIDE SEQUENCE [LARGE SCALE GENOMIC DNA]</scope>
    <source>
        <strain evidence="2 3">TMCY0552</strain>
    </source>
</reference>
<comment type="caution">
    <text evidence="2">The sequence shown here is derived from an EMBL/GenBank/DDBJ whole genome shotgun (WGS) entry which is preliminary data.</text>
</comment>
<feature type="transmembrane region" description="Helical" evidence="1">
    <location>
        <begin position="55"/>
        <end position="81"/>
    </location>
</feature>
<dbReference type="EMBL" id="WHOS01000060">
    <property type="protein sequence ID" value="NUB03328.1"/>
    <property type="molecule type" value="Genomic_DNA"/>
</dbReference>
<keyword evidence="1" id="KW-1133">Transmembrane helix</keyword>
<proteinExistence type="predicted"/>
<evidence type="ECO:0000256" key="1">
    <source>
        <dbReference type="SAM" id="Phobius"/>
    </source>
</evidence>
<accession>A0ABX2KKW5</accession>
<feature type="transmembrane region" description="Helical" evidence="1">
    <location>
        <begin position="101"/>
        <end position="120"/>
    </location>
</feature>
<evidence type="ECO:0000313" key="2">
    <source>
        <dbReference type="EMBL" id="NUB03328.1"/>
    </source>
</evidence>